<dbReference type="Gene3D" id="2.60.120.560">
    <property type="entry name" value="Exo-inulinase, domain 1"/>
    <property type="match status" value="1"/>
</dbReference>
<accession>E8N404</accession>
<evidence type="ECO:0008006" key="3">
    <source>
        <dbReference type="Google" id="ProtNLM"/>
    </source>
</evidence>
<sequence>MNTSRRFWLWVFGWLCFPILACNLPISVQSEPTPDLFFTTPVPTVTMFSQTRNLPTSTFLPTYTMPPTPTLPPGFDETFDAGLENWKDLYVLTTRAPGGKLSSRIRQSAGALIFDMQDAETYLYRIHRSVMSPNMVVEAEVSVDGQKDNGFMLVCRVDESLSNWYEARVSGTGAFWILRYDRALKEREKKNPYVQLMSGTGPADVFRVGETNSVRFSCLENRISLQFNGRGEVYSVENGDWRQGTFAGFGVFTYEKLPVTVRFERVLASQP</sequence>
<dbReference type="Proteomes" id="UP000008922">
    <property type="component" value="Chromosome"/>
</dbReference>
<dbReference type="HOGENOM" id="CLU_1025440_0_0_0"/>
<organism evidence="1 2">
    <name type="scientific">Anaerolinea thermophila (strain DSM 14523 / JCM 11388 / NBRC 100420 / UNI-1)</name>
    <dbReference type="NCBI Taxonomy" id="926569"/>
    <lineage>
        <taxon>Bacteria</taxon>
        <taxon>Bacillati</taxon>
        <taxon>Chloroflexota</taxon>
        <taxon>Anaerolineae</taxon>
        <taxon>Anaerolineales</taxon>
        <taxon>Anaerolineaceae</taxon>
        <taxon>Anaerolinea</taxon>
    </lineage>
</organism>
<proteinExistence type="predicted"/>
<name>E8N404_ANATU</name>
<gene>
    <name evidence="1" type="ordered locus">ANT_11340</name>
</gene>
<dbReference type="AlphaFoldDB" id="E8N404"/>
<evidence type="ECO:0000313" key="2">
    <source>
        <dbReference type="Proteomes" id="UP000008922"/>
    </source>
</evidence>
<dbReference type="RefSeq" id="WP_013559556.1">
    <property type="nucleotide sequence ID" value="NC_014960.1"/>
</dbReference>
<reference evidence="1 2" key="1">
    <citation type="submission" date="2010-12" db="EMBL/GenBank/DDBJ databases">
        <title>Whole genome sequence of Anaerolinea thermophila UNI-1.</title>
        <authorList>
            <person name="Narita-Yamada S."/>
            <person name="Kishi E."/>
            <person name="Watanabe Y."/>
            <person name="Takasaki K."/>
            <person name="Ankai A."/>
            <person name="Oguchi A."/>
            <person name="Fukui S."/>
            <person name="Takahashi M."/>
            <person name="Yashiro I."/>
            <person name="Hosoyama A."/>
            <person name="Sekiguchi Y."/>
            <person name="Hanada S."/>
            <person name="Fujita N."/>
        </authorList>
    </citation>
    <scope>NUCLEOTIDE SEQUENCE [LARGE SCALE GENOMIC DNA]</scope>
    <source>
        <strain evidence="2">DSM 14523 / JCM 11388 / NBRC 100420 / UNI-1</strain>
    </source>
</reference>
<dbReference type="KEGG" id="atm:ANT_11340"/>
<evidence type="ECO:0000313" key="1">
    <source>
        <dbReference type="EMBL" id="BAJ63168.1"/>
    </source>
</evidence>
<dbReference type="OrthoDB" id="149977at2"/>
<dbReference type="STRING" id="926569.ANT_11340"/>
<dbReference type="EMBL" id="AP012029">
    <property type="protein sequence ID" value="BAJ63168.1"/>
    <property type="molecule type" value="Genomic_DNA"/>
</dbReference>
<dbReference type="InParanoid" id="E8N404"/>
<keyword evidence="2" id="KW-1185">Reference proteome</keyword>
<protein>
    <recommendedName>
        <fullName evidence="3">3-keto-disaccharide hydrolase domain-containing protein</fullName>
    </recommendedName>
</protein>